<dbReference type="Proteomes" id="UP000179233">
    <property type="component" value="Unassembled WGS sequence"/>
</dbReference>
<organism evidence="1 2">
    <name type="scientific">Candidatus Chisholmbacteria bacterium RIFCSPHIGHO2_01_FULL_52_32</name>
    <dbReference type="NCBI Taxonomy" id="1797591"/>
    <lineage>
        <taxon>Bacteria</taxon>
        <taxon>Candidatus Chisholmiibacteriota</taxon>
    </lineage>
</organism>
<accession>A0A1G1VS73</accession>
<evidence type="ECO:0000313" key="2">
    <source>
        <dbReference type="Proteomes" id="UP000179233"/>
    </source>
</evidence>
<dbReference type="EMBL" id="MHCJ01000003">
    <property type="protein sequence ID" value="OGY18220.1"/>
    <property type="molecule type" value="Genomic_DNA"/>
</dbReference>
<dbReference type="AlphaFoldDB" id="A0A1G1VS73"/>
<name>A0A1G1VS73_9BACT</name>
<gene>
    <name evidence="1" type="ORF">A2786_01740</name>
</gene>
<sequence length="132" mass="14883">MDIEKKRVYVVPNGDAHEALHYGADTQIFVAGPDGIRGPYETATHVVERGFRIVGTLDRFRPLPEIAQELGAEDFASLHSQLKAVVSAIQGRMENADFYLNECGATAEQRERVFTMAEQLRQDVRGETYDRR</sequence>
<reference evidence="1 2" key="1">
    <citation type="journal article" date="2016" name="Nat. Commun.">
        <title>Thousands of microbial genomes shed light on interconnected biogeochemical processes in an aquifer system.</title>
        <authorList>
            <person name="Anantharaman K."/>
            <person name="Brown C.T."/>
            <person name="Hug L.A."/>
            <person name="Sharon I."/>
            <person name="Castelle C.J."/>
            <person name="Probst A.J."/>
            <person name="Thomas B.C."/>
            <person name="Singh A."/>
            <person name="Wilkins M.J."/>
            <person name="Karaoz U."/>
            <person name="Brodie E.L."/>
            <person name="Williams K.H."/>
            <person name="Hubbard S.S."/>
            <person name="Banfield J.F."/>
        </authorList>
    </citation>
    <scope>NUCLEOTIDE SEQUENCE [LARGE SCALE GENOMIC DNA]</scope>
</reference>
<comment type="caution">
    <text evidence="1">The sequence shown here is derived from an EMBL/GenBank/DDBJ whole genome shotgun (WGS) entry which is preliminary data.</text>
</comment>
<evidence type="ECO:0000313" key="1">
    <source>
        <dbReference type="EMBL" id="OGY18220.1"/>
    </source>
</evidence>
<protein>
    <submittedName>
        <fullName evidence="1">Uncharacterized protein</fullName>
    </submittedName>
</protein>
<proteinExistence type="predicted"/>